<dbReference type="PANTHER" id="PTHR30390">
    <property type="entry name" value="SEDOHEPTULOSE 7-PHOSPHATE ISOMERASE / DNAA INITIATOR-ASSOCIATING FACTOR FOR REPLICATION INITIATION"/>
    <property type="match status" value="1"/>
</dbReference>
<dbReference type="EMBL" id="PVNH01000001">
    <property type="protein sequence ID" value="PRX51011.1"/>
    <property type="molecule type" value="Genomic_DNA"/>
</dbReference>
<dbReference type="PROSITE" id="PS51464">
    <property type="entry name" value="SIS"/>
    <property type="match status" value="1"/>
</dbReference>
<dbReference type="PANTHER" id="PTHR30390:SF6">
    <property type="entry name" value="DNAA INITIATOR-ASSOCIATING PROTEIN DIAA"/>
    <property type="match status" value="1"/>
</dbReference>
<dbReference type="Pfam" id="PF13580">
    <property type="entry name" value="SIS_2"/>
    <property type="match status" value="1"/>
</dbReference>
<keyword evidence="2" id="KW-0413">Isomerase</keyword>
<dbReference type="GO" id="GO:0016853">
    <property type="term" value="F:isomerase activity"/>
    <property type="evidence" value="ECO:0007669"/>
    <property type="project" value="UniProtKB-KW"/>
</dbReference>
<dbReference type="RefSeq" id="WP_106176540.1">
    <property type="nucleotide sequence ID" value="NZ_PVNH01000001.1"/>
</dbReference>
<dbReference type="InterPro" id="IPR050099">
    <property type="entry name" value="SIS_GmhA/DiaA_subfam"/>
</dbReference>
<evidence type="ECO:0000313" key="2">
    <source>
        <dbReference type="EMBL" id="PRX51011.1"/>
    </source>
</evidence>
<protein>
    <submittedName>
        <fullName evidence="2">D-sedoheptulose 7-phosphate isomerase</fullName>
    </submittedName>
</protein>
<dbReference type="GO" id="GO:0097367">
    <property type="term" value="F:carbohydrate derivative binding"/>
    <property type="evidence" value="ECO:0007669"/>
    <property type="project" value="InterPro"/>
</dbReference>
<dbReference type="OrthoDB" id="9810929at2"/>
<proteinExistence type="predicted"/>
<gene>
    <name evidence="2" type="ORF">B0I33_101163</name>
</gene>
<dbReference type="InterPro" id="IPR001347">
    <property type="entry name" value="SIS_dom"/>
</dbReference>
<comment type="caution">
    <text evidence="2">The sequence shown here is derived from an EMBL/GenBank/DDBJ whole genome shotgun (WGS) entry which is preliminary data.</text>
</comment>
<dbReference type="SUPFAM" id="SSF53697">
    <property type="entry name" value="SIS domain"/>
    <property type="match status" value="1"/>
</dbReference>
<dbReference type="AlphaFoldDB" id="A0A2T0M2M2"/>
<name>A0A2T0M2M2_9PSEU</name>
<dbReference type="Gene3D" id="3.40.50.10490">
    <property type="entry name" value="Glucose-6-phosphate isomerase like protein, domain 1"/>
    <property type="match status" value="1"/>
</dbReference>
<sequence length="196" mass="20439">MCALTVSPANLVRGHLNPLDRTLAVLRHRAELLARWGGVLGERLRAGNRLLTAGDDASAHAARYFATETVGRDDPARRPFAALALGPDLASDSGEAFARQVTAHARPRDVLVLLATPGGEHVLVRAAEEGRKAGATVWALTGPEPGPLASAAEETLSLRGTAATVPVGHLVAVQLLCAAVEQARPQGRDHIGDLAV</sequence>
<dbReference type="InterPro" id="IPR046348">
    <property type="entry name" value="SIS_dom_sf"/>
</dbReference>
<keyword evidence="3" id="KW-1185">Reference proteome</keyword>
<dbReference type="Proteomes" id="UP000238362">
    <property type="component" value="Unassembled WGS sequence"/>
</dbReference>
<feature type="domain" description="SIS" evidence="1">
    <location>
        <begin position="40"/>
        <end position="186"/>
    </location>
</feature>
<evidence type="ECO:0000259" key="1">
    <source>
        <dbReference type="PROSITE" id="PS51464"/>
    </source>
</evidence>
<dbReference type="GO" id="GO:1901135">
    <property type="term" value="P:carbohydrate derivative metabolic process"/>
    <property type="evidence" value="ECO:0007669"/>
    <property type="project" value="InterPro"/>
</dbReference>
<evidence type="ECO:0000313" key="3">
    <source>
        <dbReference type="Proteomes" id="UP000238362"/>
    </source>
</evidence>
<organism evidence="2 3">
    <name type="scientific">Prauserella shujinwangii</name>
    <dbReference type="NCBI Taxonomy" id="1453103"/>
    <lineage>
        <taxon>Bacteria</taxon>
        <taxon>Bacillati</taxon>
        <taxon>Actinomycetota</taxon>
        <taxon>Actinomycetes</taxon>
        <taxon>Pseudonocardiales</taxon>
        <taxon>Pseudonocardiaceae</taxon>
        <taxon>Prauserella</taxon>
    </lineage>
</organism>
<accession>A0A2T0M2M2</accession>
<reference evidence="2 3" key="1">
    <citation type="submission" date="2018-03" db="EMBL/GenBank/DDBJ databases">
        <title>Genomic Encyclopedia of Type Strains, Phase III (KMG-III): the genomes of soil and plant-associated and newly described type strains.</title>
        <authorList>
            <person name="Whitman W."/>
        </authorList>
    </citation>
    <scope>NUCLEOTIDE SEQUENCE [LARGE SCALE GENOMIC DNA]</scope>
    <source>
        <strain evidence="2 3">CGMCC 4.7125</strain>
    </source>
</reference>